<keyword evidence="3" id="KW-1185">Reference proteome</keyword>
<dbReference type="InterPro" id="IPR029044">
    <property type="entry name" value="Nucleotide-diphossugar_trans"/>
</dbReference>
<reference evidence="3" key="1">
    <citation type="journal article" date="2019" name="Int. J. Syst. Evol. Microbiol.">
        <title>The Global Catalogue of Microorganisms (GCM) 10K type strain sequencing project: providing services to taxonomists for standard genome sequencing and annotation.</title>
        <authorList>
            <consortium name="The Broad Institute Genomics Platform"/>
            <consortium name="The Broad Institute Genome Sequencing Center for Infectious Disease"/>
            <person name="Wu L."/>
            <person name="Ma J."/>
        </authorList>
    </citation>
    <scope>NUCLEOTIDE SEQUENCE [LARGE SCALE GENOMIC DNA]</scope>
    <source>
        <strain evidence="3">JCM 15589</strain>
    </source>
</reference>
<dbReference type="InterPro" id="IPR001173">
    <property type="entry name" value="Glyco_trans_2-like"/>
</dbReference>
<evidence type="ECO:0000313" key="2">
    <source>
        <dbReference type="EMBL" id="GAA1731150.1"/>
    </source>
</evidence>
<dbReference type="Pfam" id="PF00535">
    <property type="entry name" value="Glycos_transf_2"/>
    <property type="match status" value="1"/>
</dbReference>
<evidence type="ECO:0000313" key="3">
    <source>
        <dbReference type="Proteomes" id="UP001501138"/>
    </source>
</evidence>
<dbReference type="RefSeq" id="WP_344249095.1">
    <property type="nucleotide sequence ID" value="NZ_BAAAPM010000005.1"/>
</dbReference>
<dbReference type="EMBL" id="BAAAPM010000005">
    <property type="protein sequence ID" value="GAA1731150.1"/>
    <property type="molecule type" value="Genomic_DNA"/>
</dbReference>
<comment type="caution">
    <text evidence="2">The sequence shown here is derived from an EMBL/GenBank/DDBJ whole genome shotgun (WGS) entry which is preliminary data.</text>
</comment>
<accession>A0ABN2JL63</accession>
<sequence length="242" mass="27088">MTDVTVILAAHHEGALAGPTIRSMLDAVARAQEDGIAVEVAVVLDDPSAATLEVFSDAEERGWVVHQVDFKDHGLARNYAVERAAGSCVAHLDADDLWSRNWLSAAFGLCRSEGDVIVHPEVDWFFGESANLFFHVDQVDPSFDPNFMRFSNYWDSLCLAPRKVFLDHPLAPRDIAGGFAYDDWYWNIETVQAGLVHRVAPDTIHFKRRQKMSQNIVAVTNKSLTRWAPLLTYDYAQDADLV</sequence>
<evidence type="ECO:0000259" key="1">
    <source>
        <dbReference type="Pfam" id="PF00535"/>
    </source>
</evidence>
<protein>
    <recommendedName>
        <fullName evidence="1">Glycosyltransferase 2-like domain-containing protein</fullName>
    </recommendedName>
</protein>
<proteinExistence type="predicted"/>
<dbReference type="SUPFAM" id="SSF53448">
    <property type="entry name" value="Nucleotide-diphospho-sugar transferases"/>
    <property type="match status" value="1"/>
</dbReference>
<feature type="domain" description="Glycosyltransferase 2-like" evidence="1">
    <location>
        <begin position="5"/>
        <end position="135"/>
    </location>
</feature>
<gene>
    <name evidence="2" type="ORF">GCM10009809_28330</name>
</gene>
<dbReference type="Proteomes" id="UP001501138">
    <property type="component" value="Unassembled WGS sequence"/>
</dbReference>
<dbReference type="Gene3D" id="3.90.550.10">
    <property type="entry name" value="Spore Coat Polysaccharide Biosynthesis Protein SpsA, Chain A"/>
    <property type="match status" value="1"/>
</dbReference>
<dbReference type="CDD" id="cd00761">
    <property type="entry name" value="Glyco_tranf_GTA_type"/>
    <property type="match status" value="1"/>
</dbReference>
<organism evidence="2 3">
    <name type="scientific">Isoptericola hypogeus</name>
    <dbReference type="NCBI Taxonomy" id="300179"/>
    <lineage>
        <taxon>Bacteria</taxon>
        <taxon>Bacillati</taxon>
        <taxon>Actinomycetota</taxon>
        <taxon>Actinomycetes</taxon>
        <taxon>Micrococcales</taxon>
        <taxon>Promicromonosporaceae</taxon>
        <taxon>Isoptericola</taxon>
    </lineage>
</organism>
<name>A0ABN2JL63_9MICO</name>